<organism evidence="2 3">
    <name type="scientific">Thalassotalea mangrovi</name>
    <dbReference type="NCBI Taxonomy" id="2572245"/>
    <lineage>
        <taxon>Bacteria</taxon>
        <taxon>Pseudomonadati</taxon>
        <taxon>Pseudomonadota</taxon>
        <taxon>Gammaproteobacteria</taxon>
        <taxon>Alteromonadales</taxon>
        <taxon>Colwelliaceae</taxon>
        <taxon>Thalassotalea</taxon>
    </lineage>
</organism>
<proteinExistence type="predicted"/>
<accession>A0A4U1B873</accession>
<dbReference type="InterPro" id="IPR050194">
    <property type="entry name" value="Glycosyltransferase_grp1"/>
</dbReference>
<evidence type="ECO:0000259" key="1">
    <source>
        <dbReference type="Pfam" id="PF00534"/>
    </source>
</evidence>
<dbReference type="Proteomes" id="UP000307999">
    <property type="component" value="Unassembled WGS sequence"/>
</dbReference>
<dbReference type="RefSeq" id="WP_136735151.1">
    <property type="nucleotide sequence ID" value="NZ_SWDB01000010.1"/>
</dbReference>
<dbReference type="OrthoDB" id="8756565at2"/>
<dbReference type="CDD" id="cd03794">
    <property type="entry name" value="GT4_WbuB-like"/>
    <property type="match status" value="1"/>
</dbReference>
<keyword evidence="2" id="KW-0808">Transferase</keyword>
<dbReference type="EMBL" id="SWDB01000010">
    <property type="protein sequence ID" value="TKB46143.1"/>
    <property type="molecule type" value="Genomic_DNA"/>
</dbReference>
<evidence type="ECO:0000313" key="3">
    <source>
        <dbReference type="Proteomes" id="UP000307999"/>
    </source>
</evidence>
<dbReference type="PANTHER" id="PTHR45947">
    <property type="entry name" value="SULFOQUINOVOSYL TRANSFERASE SQD2"/>
    <property type="match status" value="1"/>
</dbReference>
<keyword evidence="3" id="KW-1185">Reference proteome</keyword>
<dbReference type="GO" id="GO:0016758">
    <property type="term" value="F:hexosyltransferase activity"/>
    <property type="evidence" value="ECO:0007669"/>
    <property type="project" value="TreeGrafter"/>
</dbReference>
<gene>
    <name evidence="2" type="ORF">E8M12_05820</name>
</gene>
<reference evidence="2 3" key="1">
    <citation type="submission" date="2019-04" db="EMBL/GenBank/DDBJ databases">
        <title>Thalassotalea guangxiensis sp. nov., isolated from sediment of the coastal wetland.</title>
        <authorList>
            <person name="Zheng S."/>
            <person name="Zhang D."/>
        </authorList>
    </citation>
    <scope>NUCLEOTIDE SEQUENCE [LARGE SCALE GENOMIC DNA]</scope>
    <source>
        <strain evidence="2 3">ZS-4</strain>
    </source>
</reference>
<feature type="domain" description="Glycosyl transferase family 1" evidence="1">
    <location>
        <begin position="201"/>
        <end position="369"/>
    </location>
</feature>
<dbReference type="Gene3D" id="3.40.50.2000">
    <property type="entry name" value="Glycogen Phosphorylase B"/>
    <property type="match status" value="2"/>
</dbReference>
<sequence>MNKILYIVSGRSFHGHSLGRKISEVINCWRKEKVDVDVICGADIFNNKSFQSADYGAQTHFDKSYRNKAWLSAVVISVSELKDIIHDFKLFFHIRTRAVNSQLIWERSSRLHISSLFYSKARNIPYVLEWKDNLVNYRFSLFKPLALMTEWLKEKLSDYIVVESHVLKSRLTSRGIDPNKIVVAHNAVDVSEFVLSNQRKSKIRDQLQLNNDDIIIGYLGSYAFYHNPQLLIEAANETKNQNRLKYVLIGNGKYYRECIELAEKYKIINRTVYFLDGVPKEEVPLLIQDMDITVLPGSTDIICPIKIFEYMAMEKPVVLPDYSCNREVVKDKEDALLFKPFDCNDLVAKLVLLASDKTLRAQLSKNARASVRQEYNWSNTWGSALLKILGGLSQNSVTKL</sequence>
<dbReference type="InterPro" id="IPR001296">
    <property type="entry name" value="Glyco_trans_1"/>
</dbReference>
<dbReference type="SUPFAM" id="SSF53756">
    <property type="entry name" value="UDP-Glycosyltransferase/glycogen phosphorylase"/>
    <property type="match status" value="1"/>
</dbReference>
<name>A0A4U1B873_9GAMM</name>
<dbReference type="Pfam" id="PF00534">
    <property type="entry name" value="Glycos_transf_1"/>
    <property type="match status" value="1"/>
</dbReference>
<evidence type="ECO:0000313" key="2">
    <source>
        <dbReference type="EMBL" id="TKB46143.1"/>
    </source>
</evidence>
<comment type="caution">
    <text evidence="2">The sequence shown here is derived from an EMBL/GenBank/DDBJ whole genome shotgun (WGS) entry which is preliminary data.</text>
</comment>
<protein>
    <submittedName>
        <fullName evidence="2">Glycosyltransferase family 4 protein</fullName>
    </submittedName>
</protein>
<dbReference type="PANTHER" id="PTHR45947:SF3">
    <property type="entry name" value="SULFOQUINOVOSYL TRANSFERASE SQD2"/>
    <property type="match status" value="1"/>
</dbReference>
<dbReference type="AlphaFoldDB" id="A0A4U1B873"/>